<dbReference type="Proteomes" id="UP001501671">
    <property type="component" value="Unassembled WGS sequence"/>
</dbReference>
<evidence type="ECO:0000313" key="4">
    <source>
        <dbReference type="Proteomes" id="UP001501671"/>
    </source>
</evidence>
<organism evidence="3 4">
    <name type="scientific">Pigmentiphaga soli</name>
    <dbReference type="NCBI Taxonomy" id="1007095"/>
    <lineage>
        <taxon>Bacteria</taxon>
        <taxon>Pseudomonadati</taxon>
        <taxon>Pseudomonadota</taxon>
        <taxon>Betaproteobacteria</taxon>
        <taxon>Burkholderiales</taxon>
        <taxon>Alcaligenaceae</taxon>
        <taxon>Pigmentiphaga</taxon>
    </lineage>
</organism>
<evidence type="ECO:0000313" key="3">
    <source>
        <dbReference type="EMBL" id="GAA4333285.1"/>
    </source>
</evidence>
<dbReference type="RefSeq" id="WP_345249741.1">
    <property type="nucleotide sequence ID" value="NZ_BAABFO010000010.1"/>
</dbReference>
<keyword evidence="1 3" id="KW-0808">Transferase</keyword>
<dbReference type="InterPro" id="IPR023606">
    <property type="entry name" value="CoA-Trfase_III_dom_1_sf"/>
</dbReference>
<gene>
    <name evidence="3" type="ORF">GCM10023144_24400</name>
</gene>
<name>A0ABP8H237_9BURK</name>
<dbReference type="GO" id="GO:0016740">
    <property type="term" value="F:transferase activity"/>
    <property type="evidence" value="ECO:0007669"/>
    <property type="project" value="UniProtKB-KW"/>
</dbReference>
<feature type="compositionally biased region" description="Basic and acidic residues" evidence="2">
    <location>
        <begin position="382"/>
        <end position="391"/>
    </location>
</feature>
<feature type="region of interest" description="Disordered" evidence="2">
    <location>
        <begin position="371"/>
        <end position="391"/>
    </location>
</feature>
<dbReference type="Gene3D" id="3.40.50.10540">
    <property type="entry name" value="Crotonobetainyl-coa:carnitine coa-transferase, domain 1"/>
    <property type="match status" value="1"/>
</dbReference>
<accession>A0ABP8H237</accession>
<protein>
    <submittedName>
        <fullName evidence="3">CoA transferase</fullName>
    </submittedName>
</protein>
<evidence type="ECO:0000256" key="1">
    <source>
        <dbReference type="ARBA" id="ARBA00022679"/>
    </source>
</evidence>
<dbReference type="Gene3D" id="3.30.1540.10">
    <property type="entry name" value="formyl-coa transferase, domain 3"/>
    <property type="match status" value="1"/>
</dbReference>
<dbReference type="InterPro" id="IPR044855">
    <property type="entry name" value="CoA-Trfase_III_dom3_sf"/>
</dbReference>
<dbReference type="Pfam" id="PF02515">
    <property type="entry name" value="CoA_transf_3"/>
    <property type="match status" value="1"/>
</dbReference>
<sequence length="391" mass="42244">MENQSEARPDAHQPLAGLVVVEFGHSVAAPFAGHVLADLGATVLKVEKPEDGDDTRSWGPPFVNGTACTFQALNRNKHSLAIDLKDPAQRKTLRHYIADRVDVVLQNMRPGLIARMELDAATLRAADPRLIYCNMHAFGASGPLAGRPGYDPLMQAFGGIMSVTGEPGRPPVRVGPSMVDVGTGMWTVIGILSALHRRAATGEGCEIDTSLFETSLSWMQSHIASFMATGKVPGKRGTEHPTLVPYKVFKAADDYLSIAAGNDNIFRRLAGALGRLDWLDDARFATNPERVRNRETVNEAVAAVVATRPRGEWLALLEAAGVPCAPLQTLDQVMQHPQTRALGMLQRTPDGSVSLMGLPVSFDGVRPPLRKAPPELGADTHLILEHRSETR</sequence>
<evidence type="ECO:0000256" key="2">
    <source>
        <dbReference type="SAM" id="MobiDB-lite"/>
    </source>
</evidence>
<dbReference type="PANTHER" id="PTHR48207">
    <property type="entry name" value="SUCCINATE--HYDROXYMETHYLGLUTARATE COA-TRANSFERASE"/>
    <property type="match status" value="1"/>
</dbReference>
<dbReference type="InterPro" id="IPR050483">
    <property type="entry name" value="CoA-transferase_III_domain"/>
</dbReference>
<dbReference type="PANTHER" id="PTHR48207:SF3">
    <property type="entry name" value="SUCCINATE--HYDROXYMETHYLGLUTARATE COA-TRANSFERASE"/>
    <property type="match status" value="1"/>
</dbReference>
<keyword evidence="4" id="KW-1185">Reference proteome</keyword>
<proteinExistence type="predicted"/>
<reference evidence="4" key="1">
    <citation type="journal article" date="2019" name="Int. J. Syst. Evol. Microbiol.">
        <title>The Global Catalogue of Microorganisms (GCM) 10K type strain sequencing project: providing services to taxonomists for standard genome sequencing and annotation.</title>
        <authorList>
            <consortium name="The Broad Institute Genomics Platform"/>
            <consortium name="The Broad Institute Genome Sequencing Center for Infectious Disease"/>
            <person name="Wu L."/>
            <person name="Ma J."/>
        </authorList>
    </citation>
    <scope>NUCLEOTIDE SEQUENCE [LARGE SCALE GENOMIC DNA]</scope>
    <source>
        <strain evidence="4">JCM 17666</strain>
    </source>
</reference>
<dbReference type="InterPro" id="IPR003673">
    <property type="entry name" value="CoA-Trfase_fam_III"/>
</dbReference>
<dbReference type="SUPFAM" id="SSF89796">
    <property type="entry name" value="CoA-transferase family III (CaiB/BaiF)"/>
    <property type="match status" value="1"/>
</dbReference>
<comment type="caution">
    <text evidence="3">The sequence shown here is derived from an EMBL/GenBank/DDBJ whole genome shotgun (WGS) entry which is preliminary data.</text>
</comment>
<dbReference type="EMBL" id="BAABFO010000010">
    <property type="protein sequence ID" value="GAA4333285.1"/>
    <property type="molecule type" value="Genomic_DNA"/>
</dbReference>